<accession>A0AAW2EKJ9</accession>
<dbReference type="EMBL" id="JADYXP020000021">
    <property type="protein sequence ID" value="KAL0103298.1"/>
    <property type="molecule type" value="Genomic_DNA"/>
</dbReference>
<reference evidence="1 2" key="1">
    <citation type="submission" date="2023-03" db="EMBL/GenBank/DDBJ databases">
        <title>High recombination rates correlate with genetic variation in Cardiocondyla obscurior ants.</title>
        <authorList>
            <person name="Errbii M."/>
        </authorList>
    </citation>
    <scope>NUCLEOTIDE SEQUENCE [LARGE SCALE GENOMIC DNA]</scope>
    <source>
        <strain evidence="1">Alpha-2009</strain>
        <tissue evidence="1">Whole body</tissue>
    </source>
</reference>
<dbReference type="Proteomes" id="UP001430953">
    <property type="component" value="Unassembled WGS sequence"/>
</dbReference>
<gene>
    <name evidence="1" type="ORF">PUN28_017527</name>
</gene>
<sequence>MFLERWLIMALTCRFTYAVLCSRFRFLKDQNTRTVASIVRYRHRGVINLRRSRCVKIILCRGGGSFGHRFH</sequence>
<proteinExistence type="predicted"/>
<name>A0AAW2EKJ9_9HYME</name>
<evidence type="ECO:0000313" key="2">
    <source>
        <dbReference type="Proteomes" id="UP001430953"/>
    </source>
</evidence>
<protein>
    <recommendedName>
        <fullName evidence="3">Secreted protein</fullName>
    </recommendedName>
</protein>
<dbReference type="AlphaFoldDB" id="A0AAW2EKJ9"/>
<evidence type="ECO:0000313" key="1">
    <source>
        <dbReference type="EMBL" id="KAL0103298.1"/>
    </source>
</evidence>
<organism evidence="1 2">
    <name type="scientific">Cardiocondyla obscurior</name>
    <dbReference type="NCBI Taxonomy" id="286306"/>
    <lineage>
        <taxon>Eukaryota</taxon>
        <taxon>Metazoa</taxon>
        <taxon>Ecdysozoa</taxon>
        <taxon>Arthropoda</taxon>
        <taxon>Hexapoda</taxon>
        <taxon>Insecta</taxon>
        <taxon>Pterygota</taxon>
        <taxon>Neoptera</taxon>
        <taxon>Endopterygota</taxon>
        <taxon>Hymenoptera</taxon>
        <taxon>Apocrita</taxon>
        <taxon>Aculeata</taxon>
        <taxon>Formicoidea</taxon>
        <taxon>Formicidae</taxon>
        <taxon>Myrmicinae</taxon>
        <taxon>Cardiocondyla</taxon>
    </lineage>
</organism>
<keyword evidence="2" id="KW-1185">Reference proteome</keyword>
<comment type="caution">
    <text evidence="1">The sequence shown here is derived from an EMBL/GenBank/DDBJ whole genome shotgun (WGS) entry which is preliminary data.</text>
</comment>
<evidence type="ECO:0008006" key="3">
    <source>
        <dbReference type="Google" id="ProtNLM"/>
    </source>
</evidence>